<evidence type="ECO:0000313" key="5">
    <source>
        <dbReference type="Proteomes" id="UP001589844"/>
    </source>
</evidence>
<feature type="transmembrane region" description="Helical" evidence="2">
    <location>
        <begin position="21"/>
        <end position="44"/>
    </location>
</feature>
<gene>
    <name evidence="4" type="ORF">ACFFJH_17050</name>
</gene>
<evidence type="ECO:0000313" key="4">
    <source>
        <dbReference type="EMBL" id="MFC0351532.1"/>
    </source>
</evidence>
<feature type="compositionally biased region" description="Polar residues" evidence="1">
    <location>
        <begin position="187"/>
        <end position="203"/>
    </location>
</feature>
<dbReference type="Pfam" id="PF14258">
    <property type="entry name" value="DUF4350"/>
    <property type="match status" value="1"/>
</dbReference>
<keyword evidence="2" id="KW-0472">Membrane</keyword>
<dbReference type="RefSeq" id="WP_390214144.1">
    <property type="nucleotide sequence ID" value="NZ_JBHLXJ010000018.1"/>
</dbReference>
<keyword evidence="2" id="KW-0812">Transmembrane</keyword>
<name>A0ABV6II83_9BURK</name>
<keyword evidence="2" id="KW-1133">Transmembrane helix</keyword>
<feature type="transmembrane region" description="Helical" evidence="2">
    <location>
        <begin position="354"/>
        <end position="375"/>
    </location>
</feature>
<evidence type="ECO:0000256" key="1">
    <source>
        <dbReference type="SAM" id="MobiDB-lite"/>
    </source>
</evidence>
<protein>
    <submittedName>
        <fullName evidence="4">DUF4350 domain-containing protein</fullName>
    </submittedName>
</protein>
<dbReference type="EMBL" id="JBHLXJ010000018">
    <property type="protein sequence ID" value="MFC0351532.1"/>
    <property type="molecule type" value="Genomic_DNA"/>
</dbReference>
<dbReference type="Proteomes" id="UP001589844">
    <property type="component" value="Unassembled WGS sequence"/>
</dbReference>
<feature type="compositionally biased region" description="Basic and acidic residues" evidence="1">
    <location>
        <begin position="174"/>
        <end position="186"/>
    </location>
</feature>
<comment type="caution">
    <text evidence="4">The sequence shown here is derived from an EMBL/GenBank/DDBJ whole genome shotgun (WGS) entry which is preliminary data.</text>
</comment>
<evidence type="ECO:0000256" key="2">
    <source>
        <dbReference type="SAM" id="Phobius"/>
    </source>
</evidence>
<reference evidence="4 5" key="1">
    <citation type="submission" date="2024-09" db="EMBL/GenBank/DDBJ databases">
        <authorList>
            <person name="Sun Q."/>
            <person name="Mori K."/>
        </authorList>
    </citation>
    <scope>NUCLEOTIDE SEQUENCE [LARGE SCALE GENOMIC DNA]</scope>
    <source>
        <strain evidence="4 5">CCM 8677</strain>
    </source>
</reference>
<sequence length="491" mass="55615">MNQARKELHPFKRSNKNKLGGFSALGFVLLIIGVMIAGGIAWWISSLEKTWVAIENPSTAFDKNPMIAATRLLEKRQYQVQLAPILNENVIKNAPKGTLIIANNDGYMSKEQSQALFAWIAEGNTLITFPKLSIVSRGKAAPTVVPQGDPVNTDTNDDNNENFADDESEVDTDNASRETDSDKNIETNEGANSDTPNNTAKTSEQAKKRTATPLIRDPIGEYLGVSTFYDERTGVKYFHNTLLKLPGASYPLKIRKPHVKLQNTSDKHRALFTDEHADVIQVYAYGKGHIALLADNLFELQGLKYYDHAELLLALIEFNQTQRQQIQSNQGTNSQKKSAVTIVQRLKIPAWYELLWNTFPIALCLLAVTVLLLFWRVMTRFGPLLPEINWERRSLMEHIEISGRWNWSTPVGRDLLLSAVRLSTKQVLQKRAPELQKLAVKEQLLRLAQVCKIDHEHLAHAWHDAASNHPHLFTRQIQLLQKVRAYYEHKS</sequence>
<organism evidence="4 5">
    <name type="scientific">Undibacterium danionis</name>
    <dbReference type="NCBI Taxonomy" id="1812100"/>
    <lineage>
        <taxon>Bacteria</taxon>
        <taxon>Pseudomonadati</taxon>
        <taxon>Pseudomonadota</taxon>
        <taxon>Betaproteobacteria</taxon>
        <taxon>Burkholderiales</taxon>
        <taxon>Oxalobacteraceae</taxon>
        <taxon>Undibacterium</taxon>
    </lineage>
</organism>
<proteinExistence type="predicted"/>
<dbReference type="InterPro" id="IPR025646">
    <property type="entry name" value="DUF4350"/>
</dbReference>
<evidence type="ECO:0000259" key="3">
    <source>
        <dbReference type="Pfam" id="PF14258"/>
    </source>
</evidence>
<keyword evidence="5" id="KW-1185">Reference proteome</keyword>
<feature type="compositionally biased region" description="Acidic residues" evidence="1">
    <location>
        <begin position="155"/>
        <end position="172"/>
    </location>
</feature>
<accession>A0ABV6II83</accession>
<feature type="region of interest" description="Disordered" evidence="1">
    <location>
        <begin position="141"/>
        <end position="212"/>
    </location>
</feature>
<feature type="domain" description="DUF4350" evidence="3">
    <location>
        <begin position="64"/>
        <end position="316"/>
    </location>
</feature>